<dbReference type="Proteomes" id="UP000198926">
    <property type="component" value="Unassembled WGS sequence"/>
</dbReference>
<reference evidence="2 3" key="1">
    <citation type="submission" date="2016-10" db="EMBL/GenBank/DDBJ databases">
        <authorList>
            <person name="de Groot N.N."/>
        </authorList>
    </citation>
    <scope>NUCLEOTIDE SEQUENCE [LARGE SCALE GENOMIC DNA]</scope>
    <source>
        <strain evidence="2 3">DSM 29433</strain>
    </source>
</reference>
<dbReference type="SUPFAM" id="SSF141371">
    <property type="entry name" value="PilZ domain-like"/>
    <property type="match status" value="1"/>
</dbReference>
<keyword evidence="3" id="KW-1185">Reference proteome</keyword>
<feature type="domain" description="PilZ" evidence="1">
    <location>
        <begin position="4"/>
        <end position="84"/>
    </location>
</feature>
<dbReference type="AlphaFoldDB" id="A0A1I6LMF7"/>
<gene>
    <name evidence="2" type="ORF">SAMN05444714_0689</name>
</gene>
<protein>
    <recommendedName>
        <fullName evidence="1">PilZ domain-containing protein</fullName>
    </recommendedName>
</protein>
<evidence type="ECO:0000313" key="3">
    <source>
        <dbReference type="Proteomes" id="UP000198926"/>
    </source>
</evidence>
<accession>A0A1I6LMF7</accession>
<name>A0A1I6LMF7_9RHOB</name>
<evidence type="ECO:0000259" key="1">
    <source>
        <dbReference type="Pfam" id="PF07238"/>
    </source>
</evidence>
<dbReference type="Pfam" id="PF07238">
    <property type="entry name" value="PilZ"/>
    <property type="match status" value="1"/>
</dbReference>
<organism evidence="2 3">
    <name type="scientific">Yoonia litorea</name>
    <dbReference type="NCBI Taxonomy" id="1123755"/>
    <lineage>
        <taxon>Bacteria</taxon>
        <taxon>Pseudomonadati</taxon>
        <taxon>Pseudomonadota</taxon>
        <taxon>Alphaproteobacteria</taxon>
        <taxon>Rhodobacterales</taxon>
        <taxon>Paracoccaceae</taxon>
        <taxon>Yoonia</taxon>
    </lineage>
</organism>
<proteinExistence type="predicted"/>
<sequence length="109" mass="12090">MHYRQFRYPTDSQIPVQAGGMRKRATVVNVSRSGARLRGLDHVKRGDKLQLDVLSNPVDAVALWASSGEIGIAFRPALSERILTLLRQGHCGPQNKETAGFGHPYPEMH</sequence>
<dbReference type="GO" id="GO:0035438">
    <property type="term" value="F:cyclic-di-GMP binding"/>
    <property type="evidence" value="ECO:0007669"/>
    <property type="project" value="InterPro"/>
</dbReference>
<dbReference type="InterPro" id="IPR009875">
    <property type="entry name" value="PilZ_domain"/>
</dbReference>
<evidence type="ECO:0000313" key="2">
    <source>
        <dbReference type="EMBL" id="SFS04568.1"/>
    </source>
</evidence>
<dbReference type="EMBL" id="FOZM01000001">
    <property type="protein sequence ID" value="SFS04568.1"/>
    <property type="molecule type" value="Genomic_DNA"/>
</dbReference>